<keyword evidence="2" id="KW-1185">Reference proteome</keyword>
<reference evidence="1" key="1">
    <citation type="submission" date="2022-07" db="EMBL/GenBank/DDBJ databases">
        <title>Complete genome of Mycoplasma equigenitalium type strain T37.</title>
        <authorList>
            <person name="Spergser J."/>
        </authorList>
    </citation>
    <scope>NUCLEOTIDE SEQUENCE</scope>
    <source>
        <strain evidence="1">T37</strain>
    </source>
</reference>
<name>A0ABY5J566_9BACT</name>
<dbReference type="Gene3D" id="3.40.50.150">
    <property type="entry name" value="Vaccinia Virus protein VP39"/>
    <property type="match status" value="1"/>
</dbReference>
<evidence type="ECO:0000313" key="2">
    <source>
        <dbReference type="Proteomes" id="UP001059576"/>
    </source>
</evidence>
<proteinExistence type="predicted"/>
<sequence>MLSNHNTPLIRELYKEFNIDIVYGKWMINSKRDGRGAIEEVIVTNYDYKNGNA</sequence>
<organism evidence="1 2">
    <name type="scientific">Mycoplasmopsis equigenitalium</name>
    <dbReference type="NCBI Taxonomy" id="114883"/>
    <lineage>
        <taxon>Bacteria</taxon>
        <taxon>Bacillati</taxon>
        <taxon>Mycoplasmatota</taxon>
        <taxon>Mycoplasmoidales</taxon>
        <taxon>Metamycoplasmataceae</taxon>
        <taxon>Mycoplasmopsis</taxon>
    </lineage>
</organism>
<dbReference type="SUPFAM" id="SSF53335">
    <property type="entry name" value="S-adenosyl-L-methionine-dependent methyltransferases"/>
    <property type="match status" value="1"/>
</dbReference>
<gene>
    <name evidence="1" type="ORF">NPA09_00405</name>
</gene>
<dbReference type="Proteomes" id="UP001059576">
    <property type="component" value="Chromosome"/>
</dbReference>
<dbReference type="EMBL" id="CP101808">
    <property type="protein sequence ID" value="UUD37026.1"/>
    <property type="molecule type" value="Genomic_DNA"/>
</dbReference>
<evidence type="ECO:0000313" key="1">
    <source>
        <dbReference type="EMBL" id="UUD37026.1"/>
    </source>
</evidence>
<accession>A0ABY5J566</accession>
<protein>
    <submittedName>
        <fullName evidence="1">Uncharacterized protein</fullName>
    </submittedName>
</protein>
<dbReference type="InterPro" id="IPR029063">
    <property type="entry name" value="SAM-dependent_MTases_sf"/>
</dbReference>
<dbReference type="RefSeq" id="WP_256541831.1">
    <property type="nucleotide sequence ID" value="NZ_CP101808.1"/>
</dbReference>